<keyword evidence="5 10" id="KW-1133">Transmembrane helix</keyword>
<comment type="similarity">
    <text evidence="8">Belongs to the methyl-accepting chemotaxis (MCP) protein family.</text>
</comment>
<evidence type="ECO:0000256" key="9">
    <source>
        <dbReference type="PROSITE-ProRule" id="PRU00284"/>
    </source>
</evidence>
<feature type="domain" description="HAMP" evidence="12">
    <location>
        <begin position="337"/>
        <end position="391"/>
    </location>
</feature>
<dbReference type="GO" id="GO:0005886">
    <property type="term" value="C:plasma membrane"/>
    <property type="evidence" value="ECO:0007669"/>
    <property type="project" value="UniProtKB-SubCell"/>
</dbReference>
<evidence type="ECO:0000256" key="1">
    <source>
        <dbReference type="ARBA" id="ARBA00004651"/>
    </source>
</evidence>
<dbReference type="AlphaFoldDB" id="A6VRJ3"/>
<dbReference type="InterPro" id="IPR003660">
    <property type="entry name" value="HAMP_dom"/>
</dbReference>
<dbReference type="InterPro" id="IPR033479">
    <property type="entry name" value="dCache_1"/>
</dbReference>
<keyword evidence="4 10" id="KW-0812">Transmembrane</keyword>
<evidence type="ECO:0000256" key="2">
    <source>
        <dbReference type="ARBA" id="ARBA00022475"/>
    </source>
</evidence>
<keyword evidence="2" id="KW-1003">Cell membrane</keyword>
<evidence type="ECO:0000256" key="5">
    <source>
        <dbReference type="ARBA" id="ARBA00022989"/>
    </source>
</evidence>
<evidence type="ECO:0000313" key="13">
    <source>
        <dbReference type="EMBL" id="ABR69072.1"/>
    </source>
</evidence>
<dbReference type="PANTHER" id="PTHR32089:SF112">
    <property type="entry name" value="LYSOZYME-LIKE PROTEIN-RELATED"/>
    <property type="match status" value="1"/>
</dbReference>
<dbReference type="InterPro" id="IPR004089">
    <property type="entry name" value="MCPsignal_dom"/>
</dbReference>
<evidence type="ECO:0000256" key="7">
    <source>
        <dbReference type="ARBA" id="ARBA00023224"/>
    </source>
</evidence>
<dbReference type="Gene3D" id="1.10.287.950">
    <property type="entry name" value="Methyl-accepting chemotaxis protein"/>
    <property type="match status" value="1"/>
</dbReference>
<evidence type="ECO:0000256" key="10">
    <source>
        <dbReference type="SAM" id="Phobius"/>
    </source>
</evidence>
<dbReference type="SMART" id="SM00283">
    <property type="entry name" value="MA"/>
    <property type="match status" value="1"/>
</dbReference>
<comment type="subcellular location">
    <subcellularLocation>
        <location evidence="1">Cell membrane</location>
        <topology evidence="1">Multi-pass membrane protein</topology>
    </subcellularLocation>
</comment>
<dbReference type="STRING" id="400668.Mmwyl1_0130"/>
<dbReference type="SUPFAM" id="SSF58104">
    <property type="entry name" value="Methyl-accepting chemotaxis protein (MCP) signaling domain"/>
    <property type="match status" value="1"/>
</dbReference>
<proteinExistence type="inferred from homology"/>
<name>A6VRJ3_MARMS</name>
<dbReference type="FunFam" id="1.10.287.950:FF:000001">
    <property type="entry name" value="Methyl-accepting chemotaxis sensory transducer"/>
    <property type="match status" value="1"/>
</dbReference>
<dbReference type="KEGG" id="mmw:Mmwyl1_0130"/>
<reference evidence="13" key="1">
    <citation type="submission" date="2007-06" db="EMBL/GenBank/DDBJ databases">
        <title>Complete sequence of Marinomonas sp. MWYL1.</title>
        <authorList>
            <consortium name="US DOE Joint Genome Institute"/>
            <person name="Copeland A."/>
            <person name="Lucas S."/>
            <person name="Lapidus A."/>
            <person name="Barry K."/>
            <person name="Glavina del Rio T."/>
            <person name="Dalin E."/>
            <person name="Tice H."/>
            <person name="Pitluck S."/>
            <person name="Kiss H."/>
            <person name="Brettin T."/>
            <person name="Bruce D."/>
            <person name="Detter J.C."/>
            <person name="Han C."/>
            <person name="Schmutz J."/>
            <person name="Larimer F."/>
            <person name="Land M."/>
            <person name="Hauser L."/>
            <person name="Kyrpides N."/>
            <person name="Kim E."/>
            <person name="Johnston A.W.B."/>
            <person name="Todd J.D."/>
            <person name="Rogers R."/>
            <person name="Wexler M."/>
            <person name="Bond P.L."/>
            <person name="Li Y."/>
            <person name="Richardson P."/>
        </authorList>
    </citation>
    <scope>NUCLEOTIDE SEQUENCE [LARGE SCALE GENOMIC DNA]</scope>
    <source>
        <strain evidence="13">MWYL1</strain>
    </source>
</reference>
<dbReference type="CDD" id="cd11386">
    <property type="entry name" value="MCP_signal"/>
    <property type="match status" value="1"/>
</dbReference>
<evidence type="ECO:0000256" key="8">
    <source>
        <dbReference type="ARBA" id="ARBA00029447"/>
    </source>
</evidence>
<dbReference type="Pfam" id="PF02743">
    <property type="entry name" value="dCache_1"/>
    <property type="match status" value="1"/>
</dbReference>
<dbReference type="PROSITE" id="PS50111">
    <property type="entry name" value="CHEMOTAXIS_TRANSDUC_2"/>
    <property type="match status" value="1"/>
</dbReference>
<dbReference type="PROSITE" id="PS50885">
    <property type="entry name" value="HAMP"/>
    <property type="match status" value="1"/>
</dbReference>
<feature type="transmembrane region" description="Helical" evidence="10">
    <location>
        <begin position="313"/>
        <end position="340"/>
    </location>
</feature>
<keyword evidence="7 9" id="KW-0807">Transducer</keyword>
<dbReference type="GO" id="GO:0006935">
    <property type="term" value="P:chemotaxis"/>
    <property type="evidence" value="ECO:0007669"/>
    <property type="project" value="UniProtKB-KW"/>
</dbReference>
<dbReference type="CDD" id="cd18773">
    <property type="entry name" value="PDC1_HK_sensor"/>
    <property type="match status" value="1"/>
</dbReference>
<evidence type="ECO:0000256" key="6">
    <source>
        <dbReference type="ARBA" id="ARBA00023136"/>
    </source>
</evidence>
<dbReference type="eggNOG" id="COG0840">
    <property type="taxonomic scope" value="Bacteria"/>
</dbReference>
<feature type="transmembrane region" description="Helical" evidence="10">
    <location>
        <begin position="25"/>
        <end position="45"/>
    </location>
</feature>
<organism evidence="13">
    <name type="scientific">Marinomonas sp. (strain MWYL1)</name>
    <dbReference type="NCBI Taxonomy" id="400668"/>
    <lineage>
        <taxon>Bacteria</taxon>
        <taxon>Pseudomonadati</taxon>
        <taxon>Pseudomonadota</taxon>
        <taxon>Gammaproteobacteria</taxon>
        <taxon>Oceanospirillales</taxon>
        <taxon>Oceanospirillaceae</taxon>
        <taxon>Marinomonas</taxon>
    </lineage>
</organism>
<dbReference type="HOGENOM" id="CLU_000445_107_19_6"/>
<evidence type="ECO:0000259" key="12">
    <source>
        <dbReference type="PROSITE" id="PS50885"/>
    </source>
</evidence>
<evidence type="ECO:0000259" key="11">
    <source>
        <dbReference type="PROSITE" id="PS50111"/>
    </source>
</evidence>
<feature type="domain" description="Methyl-accepting transducer" evidence="11">
    <location>
        <begin position="396"/>
        <end position="632"/>
    </location>
</feature>
<dbReference type="Gene3D" id="3.30.450.20">
    <property type="entry name" value="PAS domain"/>
    <property type="match status" value="2"/>
</dbReference>
<keyword evidence="3" id="KW-0145">Chemotaxis</keyword>
<gene>
    <name evidence="13" type="ordered locus">Mmwyl1_0130</name>
</gene>
<dbReference type="GO" id="GO:0007165">
    <property type="term" value="P:signal transduction"/>
    <property type="evidence" value="ECO:0007669"/>
    <property type="project" value="UniProtKB-KW"/>
</dbReference>
<evidence type="ECO:0000256" key="4">
    <source>
        <dbReference type="ARBA" id="ARBA00022692"/>
    </source>
</evidence>
<evidence type="ECO:0000256" key="3">
    <source>
        <dbReference type="ARBA" id="ARBA00022500"/>
    </source>
</evidence>
<dbReference type="CDD" id="cd06225">
    <property type="entry name" value="HAMP"/>
    <property type="match status" value="1"/>
</dbReference>
<accession>A6VRJ3</accession>
<dbReference type="Pfam" id="PF00015">
    <property type="entry name" value="MCPsignal"/>
    <property type="match status" value="1"/>
</dbReference>
<dbReference type="EMBL" id="CP000749">
    <property type="protein sequence ID" value="ABR69072.1"/>
    <property type="molecule type" value="Genomic_DNA"/>
</dbReference>
<dbReference type="Pfam" id="PF00672">
    <property type="entry name" value="HAMP"/>
    <property type="match status" value="1"/>
</dbReference>
<dbReference type="SMART" id="SM00304">
    <property type="entry name" value="HAMP"/>
    <property type="match status" value="1"/>
</dbReference>
<sequence length="671" mass="73014">MKTPHSLLLLDEFSKEVSMTVKSKIIALMAAGVILPVFIVSAVIIKNIRTNALQSFEQQSQSEIGYVDSIFSMYLNNLAENVTFLAQSNALTRLSPGSIKSYAEQSIQEEMTPHKNSPLEQEAFALMDAFGKSHPDLTYIWLGSNDKGYLQWPIAKNSKNYNPLERGWYKQSINSQSPIRIPAYRDSATNAPLVDYVQRFDGQNGFYGVVGIDVTLKKLTELLAEVKFGGDGYVVMVEDTNTILADPSDPNNNFKSVTEASRPYSTLSDTTTAQELTIDGEIWYAKVYKSPILNWKFIGLVPSKVIYAQANSLIITIVIISLVMIAIFMVIGATLSSVVIRPVKNMADRLTDISHGEGDLTQRLEVKSKDEAGQMASAFNQFVSSIDSIVGHAKSSCDKISLVAHQSEHLSSELSGVVSHQVNSVDQVSTAFNEMVATANEVASSCSNAAAAAENSETQVKEGNKLIQQTMDSLHGLEKEIHSSNESMIELSKESESIGGILDTIKAIAEQTNLLALNAAIEAARAGEQGRGFAVVADEVRTLAGRTAASTEEIDKMLSKLQQQTGFAATKMNHSVSVAKDSVVLASQTHQVFEKILNSVLEIKDMMIQISASAEEQHLVAEEINTNVIVIHDGTIKSSDLSNQVAETAASLNQLSDELKVMVGRFKSSQP</sequence>
<dbReference type="PANTHER" id="PTHR32089">
    <property type="entry name" value="METHYL-ACCEPTING CHEMOTAXIS PROTEIN MCPB"/>
    <property type="match status" value="1"/>
</dbReference>
<protein>
    <submittedName>
        <fullName evidence="13">Methyl-accepting chemotaxis sensory transducer</fullName>
    </submittedName>
</protein>
<keyword evidence="6 10" id="KW-0472">Membrane</keyword>